<evidence type="ECO:0000256" key="10">
    <source>
        <dbReference type="ARBA" id="ARBA00038150"/>
    </source>
</evidence>
<evidence type="ECO:0000256" key="3">
    <source>
        <dbReference type="ARBA" id="ARBA00022676"/>
    </source>
</evidence>
<feature type="transmembrane region" description="Helical" evidence="11">
    <location>
        <begin position="12"/>
        <end position="31"/>
    </location>
</feature>
<dbReference type="GO" id="GO:0016020">
    <property type="term" value="C:membrane"/>
    <property type="evidence" value="ECO:0007669"/>
    <property type="project" value="UniProtKB-SubCell"/>
</dbReference>
<dbReference type="PANTHER" id="PTHR19297">
    <property type="entry name" value="GLYCOSYLTRANSFERASE 14 FAMILY MEMBER"/>
    <property type="match status" value="1"/>
</dbReference>
<dbReference type="EMBL" id="CAJNRF010001471">
    <property type="protein sequence ID" value="CAF2010562.1"/>
    <property type="molecule type" value="Genomic_DNA"/>
</dbReference>
<evidence type="ECO:0000256" key="8">
    <source>
        <dbReference type="ARBA" id="ARBA00023136"/>
    </source>
</evidence>
<dbReference type="Proteomes" id="UP000663887">
    <property type="component" value="Unassembled WGS sequence"/>
</dbReference>
<evidence type="ECO:0000313" key="16">
    <source>
        <dbReference type="EMBL" id="CAF2239130.1"/>
    </source>
</evidence>
<comment type="similarity">
    <text evidence="10">Belongs to the glycosyltransferase 14 family.</text>
</comment>
<reference evidence="15" key="1">
    <citation type="submission" date="2021-02" db="EMBL/GenBank/DDBJ databases">
        <authorList>
            <person name="Nowell W R."/>
        </authorList>
    </citation>
    <scope>NUCLEOTIDE SEQUENCE</scope>
</reference>
<comment type="subcellular location">
    <subcellularLocation>
        <location evidence="1">Membrane</location>
        <topology evidence="1">Single-pass type II membrane protein</topology>
    </subcellularLocation>
</comment>
<dbReference type="EMBL" id="CAJNOW010016825">
    <property type="protein sequence ID" value="CAF1652672.1"/>
    <property type="molecule type" value="Genomic_DNA"/>
</dbReference>
<accession>A0A816W1M4</accession>
<dbReference type="GO" id="GO:0008375">
    <property type="term" value="F:acetylglucosaminyltransferase activity"/>
    <property type="evidence" value="ECO:0007669"/>
    <property type="project" value="TreeGrafter"/>
</dbReference>
<dbReference type="Proteomes" id="UP000663834">
    <property type="component" value="Unassembled WGS sequence"/>
</dbReference>
<evidence type="ECO:0000313" key="12">
    <source>
        <dbReference type="EMBL" id="CAF1554271.1"/>
    </source>
</evidence>
<evidence type="ECO:0000256" key="4">
    <source>
        <dbReference type="ARBA" id="ARBA00022679"/>
    </source>
</evidence>
<dbReference type="Pfam" id="PF02485">
    <property type="entry name" value="Branch"/>
    <property type="match status" value="1"/>
</dbReference>
<keyword evidence="8 11" id="KW-0472">Membrane</keyword>
<evidence type="ECO:0000256" key="5">
    <source>
        <dbReference type="ARBA" id="ARBA00022692"/>
    </source>
</evidence>
<dbReference type="EMBL" id="CAJNRG010017787">
    <property type="protein sequence ID" value="CAF2239130.1"/>
    <property type="molecule type" value="Genomic_DNA"/>
</dbReference>
<dbReference type="Proteomes" id="UP000663855">
    <property type="component" value="Unassembled WGS sequence"/>
</dbReference>
<dbReference type="InterPro" id="IPR003406">
    <property type="entry name" value="Glyco_trans_14"/>
</dbReference>
<keyword evidence="7 11" id="KW-1133">Transmembrane helix</keyword>
<proteinExistence type="inferred from homology"/>
<evidence type="ECO:0000313" key="13">
    <source>
        <dbReference type="EMBL" id="CAF1652672.1"/>
    </source>
</evidence>
<keyword evidence="9" id="KW-0325">Glycoprotein</keyword>
<evidence type="ECO:0000256" key="2">
    <source>
        <dbReference type="ARBA" id="ARBA00004922"/>
    </source>
</evidence>
<keyword evidence="5 11" id="KW-0812">Transmembrane</keyword>
<keyword evidence="3" id="KW-0328">Glycosyltransferase</keyword>
<dbReference type="EMBL" id="CAJNRE010014339">
    <property type="protein sequence ID" value="CAF2126917.1"/>
    <property type="molecule type" value="Genomic_DNA"/>
</dbReference>
<keyword evidence="6" id="KW-0735">Signal-anchor</keyword>
<dbReference type="EMBL" id="CAJNOV010014539">
    <property type="protein sequence ID" value="CAF1554271.1"/>
    <property type="molecule type" value="Genomic_DNA"/>
</dbReference>
<evidence type="ECO:0000313" key="14">
    <source>
        <dbReference type="EMBL" id="CAF2010562.1"/>
    </source>
</evidence>
<evidence type="ECO:0008006" key="18">
    <source>
        <dbReference type="Google" id="ProtNLM"/>
    </source>
</evidence>
<comment type="pathway">
    <text evidence="2">Protein modification; protein glycosylation.</text>
</comment>
<evidence type="ECO:0000313" key="17">
    <source>
        <dbReference type="Proteomes" id="UP000663824"/>
    </source>
</evidence>
<dbReference type="Proteomes" id="UP000663824">
    <property type="component" value="Unassembled WGS sequence"/>
</dbReference>
<comment type="caution">
    <text evidence="15">The sequence shown here is derived from an EMBL/GenBank/DDBJ whole genome shotgun (WGS) entry which is preliminary data.</text>
</comment>
<dbReference type="AlphaFoldDB" id="A0A816W1M4"/>
<evidence type="ECO:0000256" key="1">
    <source>
        <dbReference type="ARBA" id="ARBA00004606"/>
    </source>
</evidence>
<evidence type="ECO:0000256" key="7">
    <source>
        <dbReference type="ARBA" id="ARBA00022989"/>
    </source>
</evidence>
<dbReference type="Proteomes" id="UP000663856">
    <property type="component" value="Unassembled WGS sequence"/>
</dbReference>
<name>A0A816W1M4_9BILA</name>
<evidence type="ECO:0000256" key="9">
    <source>
        <dbReference type="ARBA" id="ARBA00023180"/>
    </source>
</evidence>
<evidence type="ECO:0000256" key="6">
    <source>
        <dbReference type="ARBA" id="ARBA00022968"/>
    </source>
</evidence>
<sequence length="456" mass="53427">MQFTINNRLLKNNCILFLAIFFILESIYITFVKKYDNLSSDINFSQLIISSEEINNNNNHLSKKFFGYLQPHYHSVSCQNLYEHDYNEFKHALALLSDLNNLTSVPDQRYNITKTQCSIYRAERFNERYHHEDSSVNRQFPLAFTILMYENVEQFERLLHLIYRPQNFYCVHVDSDASANVLQAVKSIIQCFNNIFLASKQERVLYATFSRLQADLNCMQDLMKYPSWKYVLNVANTELPLKTNSELVKILSIYRGYNDIEGRWKTKNIERTEYVWQILDTPTGNNQQVPQLRRTNAKKTSPPGNVEIVKGSAYGAFSRAFIEFVQTSPIAKELLDWSRDTYSPDEHYWATLNYNTHLNSPGGYKAKSDPTNWTARFVNWGEQNCYGRIIRGICVFGIFDLPNLLNRHELFANKFHLNADPIAYQCLEELIFNRSKLDLPLNDAIFYRQMPFLLPS</sequence>
<evidence type="ECO:0000313" key="15">
    <source>
        <dbReference type="EMBL" id="CAF2126917.1"/>
    </source>
</evidence>
<gene>
    <name evidence="12" type="ORF">CJN711_LOCUS30649</name>
    <name evidence="13" type="ORF">KQP761_LOCUS30297</name>
    <name evidence="15" type="ORF">MBJ925_LOCUS26906</name>
    <name evidence="14" type="ORF">WKI299_LOCUS5192</name>
    <name evidence="16" type="ORF">XDN619_LOCUS34727</name>
</gene>
<dbReference type="PANTHER" id="PTHR19297:SF191">
    <property type="entry name" value="PROTEIN XYLOSYLTRANSFERASE"/>
    <property type="match status" value="1"/>
</dbReference>
<evidence type="ECO:0000256" key="11">
    <source>
        <dbReference type="SAM" id="Phobius"/>
    </source>
</evidence>
<keyword evidence="4" id="KW-0808">Transferase</keyword>
<organism evidence="15 17">
    <name type="scientific">Rotaria magnacalcarata</name>
    <dbReference type="NCBI Taxonomy" id="392030"/>
    <lineage>
        <taxon>Eukaryota</taxon>
        <taxon>Metazoa</taxon>
        <taxon>Spiralia</taxon>
        <taxon>Gnathifera</taxon>
        <taxon>Rotifera</taxon>
        <taxon>Eurotatoria</taxon>
        <taxon>Bdelloidea</taxon>
        <taxon>Philodinida</taxon>
        <taxon>Philodinidae</taxon>
        <taxon>Rotaria</taxon>
    </lineage>
</organism>
<dbReference type="OrthoDB" id="2019572at2759"/>
<protein>
    <recommendedName>
        <fullName evidence="18">Beta-1,3-galactosyl-O-glycosyl-glycoprotein beta-1,6-N-acetylglucosaminyltransferase</fullName>
    </recommendedName>
</protein>